<dbReference type="Proteomes" id="UP001230649">
    <property type="component" value="Unassembled WGS sequence"/>
</dbReference>
<dbReference type="EMBL" id="JASBWS010000022">
    <property type="protein sequence ID" value="KAJ9110769.1"/>
    <property type="molecule type" value="Genomic_DNA"/>
</dbReference>
<name>A0ACC2WG78_9TREE</name>
<keyword evidence="2" id="KW-1185">Reference proteome</keyword>
<evidence type="ECO:0000313" key="2">
    <source>
        <dbReference type="Proteomes" id="UP001230649"/>
    </source>
</evidence>
<gene>
    <name evidence="1" type="ORF">QFC20_002810</name>
</gene>
<evidence type="ECO:0000313" key="1">
    <source>
        <dbReference type="EMBL" id="KAJ9110769.1"/>
    </source>
</evidence>
<protein>
    <submittedName>
        <fullName evidence="1">Uncharacterized protein</fullName>
    </submittedName>
</protein>
<proteinExistence type="predicted"/>
<organism evidence="1 2">
    <name type="scientific">Naganishia adeliensis</name>
    <dbReference type="NCBI Taxonomy" id="92952"/>
    <lineage>
        <taxon>Eukaryota</taxon>
        <taxon>Fungi</taxon>
        <taxon>Dikarya</taxon>
        <taxon>Basidiomycota</taxon>
        <taxon>Agaricomycotina</taxon>
        <taxon>Tremellomycetes</taxon>
        <taxon>Filobasidiales</taxon>
        <taxon>Filobasidiaceae</taxon>
        <taxon>Naganishia</taxon>
    </lineage>
</organism>
<sequence length="395" mass="41669">MFWKSTAALATALAFASASPHSPVSDSEIEGIVCGIQKYGRASNWPSDQVQIVRDTMGMKDNGYYTRSGASLPSSVDPACTISTYNTAAIKAVVSSCSSIVVKDLTVPANSTLDLSAVKAGTTITFEGRTTWEYGDKNYDLLKFGGSGVTIQGAPCSVIDGNGAAWWDGIGSNGGRAKPNHMITGSKLTGDSVIKNLYIQNAPTHVFYISGAFGLTMRGILIDMKDGYAMVPGSEDLEYGHNTDGFDVSGSTLVTMTNNVVFNQDDAVVVTSGGDIVWDNSYCYGGHGASVGSVGLKSNNTVDGVIFSNTKIIASQNGARIKTNSGASGLVNNVTYSNIDVQDISIYGLDIQQDYLNGGPTGEPTDGVNITNIFMHNIHGNVLADAKPLLHPRWR</sequence>
<comment type="caution">
    <text evidence="1">The sequence shown here is derived from an EMBL/GenBank/DDBJ whole genome shotgun (WGS) entry which is preliminary data.</text>
</comment>
<accession>A0ACC2WG78</accession>
<reference evidence="1" key="1">
    <citation type="submission" date="2023-04" db="EMBL/GenBank/DDBJ databases">
        <title>Draft Genome sequencing of Naganishia species isolated from polar environments using Oxford Nanopore Technology.</title>
        <authorList>
            <person name="Leo P."/>
            <person name="Venkateswaran K."/>
        </authorList>
    </citation>
    <scope>NUCLEOTIDE SEQUENCE</scope>
    <source>
        <strain evidence="1">MNA-CCFEE 5262</strain>
    </source>
</reference>